<protein>
    <recommendedName>
        <fullName evidence="3">Glycosyltransferase 2-like domain-containing protein</fullName>
    </recommendedName>
</protein>
<evidence type="ECO:0000313" key="2">
    <source>
        <dbReference type="Proteomes" id="UP000036938"/>
    </source>
</evidence>
<accession>A0A0L1JMZ9</accession>
<name>A0A0L1JMZ9_9RHOB</name>
<reference evidence="1 2" key="1">
    <citation type="journal article" date="2015" name="Int. J. Syst. Evol. Microbiol.">
        <title>Aestuariivita atlantica sp. nov., isolated from deep sea sediment of the Atlantic Ocean.</title>
        <authorList>
            <person name="Li G."/>
            <person name="Lai Q."/>
            <person name="Du Y."/>
            <person name="Liu X."/>
            <person name="Sun F."/>
            <person name="Shao Z."/>
        </authorList>
    </citation>
    <scope>NUCLEOTIDE SEQUENCE [LARGE SCALE GENOMIC DNA]</scope>
    <source>
        <strain evidence="1 2">22II-S11-z3</strain>
    </source>
</reference>
<dbReference type="EMBL" id="AQQZ01000006">
    <property type="protein sequence ID" value="KNG93135.1"/>
    <property type="molecule type" value="Genomic_DNA"/>
</dbReference>
<organism evidence="1 2">
    <name type="scientific">Pseudaestuariivita atlantica</name>
    <dbReference type="NCBI Taxonomy" id="1317121"/>
    <lineage>
        <taxon>Bacteria</taxon>
        <taxon>Pseudomonadati</taxon>
        <taxon>Pseudomonadota</taxon>
        <taxon>Alphaproteobacteria</taxon>
        <taxon>Rhodobacterales</taxon>
        <taxon>Paracoccaceae</taxon>
        <taxon>Pseudaestuariivita</taxon>
    </lineage>
</organism>
<evidence type="ECO:0000313" key="1">
    <source>
        <dbReference type="EMBL" id="KNG93135.1"/>
    </source>
</evidence>
<sequence>MTTRPAPRTAQAPAPPKWHRTALRAAPWLARLGFLTPNASERAALALRDAAPALRSAAEVVFLIPLVGRDAVQDWPGTVARLHATLAQFQRQTDPRWRAVICGQDAPDDLPDDPRIAWLPFTEEVDGNDKWAKLAALTAPGSAHLQTPAYAMTFDADDLASPDLVAEMLTRAAPGGYLVERGYVWNVGTGAVGAARPQSLTEPGAKAFWKLCGSCAALRIDPAAGPEGPALLQAMSAHEHRMFPHLAALAGQRLTPLRAASVVYLLNHGDNFGARRGRVGFKARYVDRFALSPSERAAFDAAFPGLIQSPTDGP</sequence>
<keyword evidence="2" id="KW-1185">Reference proteome</keyword>
<comment type="caution">
    <text evidence="1">The sequence shown here is derived from an EMBL/GenBank/DDBJ whole genome shotgun (WGS) entry which is preliminary data.</text>
</comment>
<proteinExistence type="predicted"/>
<dbReference type="AlphaFoldDB" id="A0A0L1JMZ9"/>
<dbReference type="RefSeq" id="WP_050531638.1">
    <property type="nucleotide sequence ID" value="NZ_AQQZ01000006.1"/>
</dbReference>
<dbReference type="PATRIC" id="fig|1317121.7.peg.3652"/>
<dbReference type="Proteomes" id="UP000036938">
    <property type="component" value="Unassembled WGS sequence"/>
</dbReference>
<gene>
    <name evidence="1" type="ORF">ATO11_14640</name>
</gene>
<dbReference type="OrthoDB" id="7838294at2"/>
<dbReference type="STRING" id="1317121.ATO11_14640"/>
<evidence type="ECO:0008006" key="3">
    <source>
        <dbReference type="Google" id="ProtNLM"/>
    </source>
</evidence>